<evidence type="ECO:0000313" key="1">
    <source>
        <dbReference type="EMBL" id="KIK80223.1"/>
    </source>
</evidence>
<reference evidence="2" key="2">
    <citation type="submission" date="2015-01" db="EMBL/GenBank/DDBJ databases">
        <title>Evolutionary Origins and Diversification of the Mycorrhizal Mutualists.</title>
        <authorList>
            <consortium name="DOE Joint Genome Institute"/>
            <consortium name="Mycorrhizal Genomics Consortium"/>
            <person name="Kohler A."/>
            <person name="Kuo A."/>
            <person name="Nagy L.G."/>
            <person name="Floudas D."/>
            <person name="Copeland A."/>
            <person name="Barry K.W."/>
            <person name="Cichocki N."/>
            <person name="Veneault-Fourrey C."/>
            <person name="LaButti K."/>
            <person name="Lindquist E.A."/>
            <person name="Lipzen A."/>
            <person name="Lundell T."/>
            <person name="Morin E."/>
            <person name="Murat C."/>
            <person name="Riley R."/>
            <person name="Ohm R."/>
            <person name="Sun H."/>
            <person name="Tunlid A."/>
            <person name="Henrissat B."/>
            <person name="Grigoriev I.V."/>
            <person name="Hibbett D.S."/>
            <person name="Martin F."/>
        </authorList>
    </citation>
    <scope>NUCLEOTIDE SEQUENCE [LARGE SCALE GENOMIC DNA]</scope>
    <source>
        <strain evidence="2">Ve08.2h10</strain>
    </source>
</reference>
<proteinExistence type="predicted"/>
<accession>A0A0D0CXC6</accession>
<dbReference type="OrthoDB" id="2689932at2759"/>
<protein>
    <submittedName>
        <fullName evidence="1">Unplaced genomic scaffold scaffold_1248, whole genome shotgun sequence</fullName>
    </submittedName>
</protein>
<gene>
    <name evidence="1" type="ORF">PAXRUDRAFT_159208</name>
</gene>
<organism evidence="1 2">
    <name type="scientific">Paxillus rubicundulus Ve08.2h10</name>
    <dbReference type="NCBI Taxonomy" id="930991"/>
    <lineage>
        <taxon>Eukaryota</taxon>
        <taxon>Fungi</taxon>
        <taxon>Dikarya</taxon>
        <taxon>Basidiomycota</taxon>
        <taxon>Agaricomycotina</taxon>
        <taxon>Agaricomycetes</taxon>
        <taxon>Agaricomycetidae</taxon>
        <taxon>Boletales</taxon>
        <taxon>Paxilineae</taxon>
        <taxon>Paxillaceae</taxon>
        <taxon>Paxillus</taxon>
    </lineage>
</organism>
<evidence type="ECO:0000313" key="2">
    <source>
        <dbReference type="Proteomes" id="UP000054538"/>
    </source>
</evidence>
<dbReference type="AlphaFoldDB" id="A0A0D0CXC6"/>
<dbReference type="HOGENOM" id="CLU_2513287_0_0_1"/>
<keyword evidence="2" id="KW-1185">Reference proteome</keyword>
<name>A0A0D0CXC6_9AGAM</name>
<dbReference type="Proteomes" id="UP000054538">
    <property type="component" value="Unassembled WGS sequence"/>
</dbReference>
<reference evidence="1 2" key="1">
    <citation type="submission" date="2014-04" db="EMBL/GenBank/DDBJ databases">
        <authorList>
            <consortium name="DOE Joint Genome Institute"/>
            <person name="Kuo A."/>
            <person name="Kohler A."/>
            <person name="Jargeat P."/>
            <person name="Nagy L.G."/>
            <person name="Floudas D."/>
            <person name="Copeland A."/>
            <person name="Barry K.W."/>
            <person name="Cichocki N."/>
            <person name="Veneault-Fourrey C."/>
            <person name="LaButti K."/>
            <person name="Lindquist E.A."/>
            <person name="Lipzen A."/>
            <person name="Lundell T."/>
            <person name="Morin E."/>
            <person name="Murat C."/>
            <person name="Sun H."/>
            <person name="Tunlid A."/>
            <person name="Henrissat B."/>
            <person name="Grigoriev I.V."/>
            <person name="Hibbett D.S."/>
            <person name="Martin F."/>
            <person name="Nordberg H.P."/>
            <person name="Cantor M.N."/>
            <person name="Hua S.X."/>
        </authorList>
    </citation>
    <scope>NUCLEOTIDE SEQUENCE [LARGE SCALE GENOMIC DNA]</scope>
    <source>
        <strain evidence="1 2">Ve08.2h10</strain>
    </source>
</reference>
<sequence length="85" mass="9544">MEINASAQESTTSAQHSLLQLCTAEWDLENIVEDLIQCKQIIGTVLTLEEMLNPVDEREVGESTYQFKHGDGEIIAKVNHEMAVR</sequence>
<dbReference type="InParanoid" id="A0A0D0CXC6"/>
<dbReference type="EMBL" id="KN826070">
    <property type="protein sequence ID" value="KIK80223.1"/>
    <property type="molecule type" value="Genomic_DNA"/>
</dbReference>